<reference evidence="8" key="1">
    <citation type="submission" date="2019-08" db="EMBL/GenBank/DDBJ databases">
        <authorList>
            <person name="Zheng X."/>
        </authorList>
    </citation>
    <scope>NUCLEOTIDE SEQUENCE [LARGE SCALE GENOMIC DNA]</scope>
    <source>
        <strain evidence="8">FJAT-25496</strain>
    </source>
</reference>
<comment type="subcellular location">
    <subcellularLocation>
        <location evidence="1">Endomembrane system</location>
        <topology evidence="1">Multi-pass membrane protein</topology>
    </subcellularLocation>
</comment>
<dbReference type="InterPro" id="IPR010652">
    <property type="entry name" value="DUF1232"/>
</dbReference>
<evidence type="ECO:0000313" key="7">
    <source>
        <dbReference type="EMBL" id="QED47303.1"/>
    </source>
</evidence>
<name>A0A5B8Z4V1_CYTDA</name>
<evidence type="ECO:0000313" key="8">
    <source>
        <dbReference type="Proteomes" id="UP000321555"/>
    </source>
</evidence>
<evidence type="ECO:0000256" key="3">
    <source>
        <dbReference type="ARBA" id="ARBA00022989"/>
    </source>
</evidence>
<evidence type="ECO:0000256" key="2">
    <source>
        <dbReference type="ARBA" id="ARBA00022692"/>
    </source>
</evidence>
<dbReference type="GO" id="GO:0012505">
    <property type="term" value="C:endomembrane system"/>
    <property type="evidence" value="ECO:0007669"/>
    <property type="project" value="UniProtKB-SubCell"/>
</dbReference>
<organism evidence="7 8">
    <name type="scientific">Cytobacillus dafuensis</name>
    <name type="common">Bacillus dafuensis</name>
    <dbReference type="NCBI Taxonomy" id="1742359"/>
    <lineage>
        <taxon>Bacteria</taxon>
        <taxon>Bacillati</taxon>
        <taxon>Bacillota</taxon>
        <taxon>Bacilli</taxon>
        <taxon>Bacillales</taxon>
        <taxon>Bacillaceae</taxon>
        <taxon>Cytobacillus</taxon>
    </lineage>
</organism>
<keyword evidence="2 5" id="KW-0812">Transmembrane</keyword>
<accession>A0A5B8Z4V1</accession>
<sequence length="138" mass="15773">MRKMEEKNYGKSGYKIFKSAAKDYANHPEKTASLIKKTIRKANKNKTSLKNIWGNFHLLIDLIKAWSNGDYKNISKKSIVFIIASILYFVSPIDIVPDFIVGFGILDDAAVLSFAIKQLSSELEKFKEWKKSEPINLK</sequence>
<feature type="transmembrane region" description="Helical" evidence="5">
    <location>
        <begin position="74"/>
        <end position="93"/>
    </location>
</feature>
<gene>
    <name evidence="7" type="ORF">FSZ17_08625</name>
</gene>
<feature type="domain" description="DUF1232" evidence="6">
    <location>
        <begin position="79"/>
        <end position="114"/>
    </location>
</feature>
<dbReference type="OrthoDB" id="9793277at2"/>
<dbReference type="KEGG" id="bda:FSZ17_08625"/>
<keyword evidence="8" id="KW-1185">Reference proteome</keyword>
<keyword evidence="4 5" id="KW-0472">Membrane</keyword>
<evidence type="ECO:0000256" key="1">
    <source>
        <dbReference type="ARBA" id="ARBA00004127"/>
    </source>
</evidence>
<protein>
    <submittedName>
        <fullName evidence="7">DUF1232 domain-containing protein</fullName>
    </submittedName>
</protein>
<evidence type="ECO:0000256" key="4">
    <source>
        <dbReference type="ARBA" id="ARBA00023136"/>
    </source>
</evidence>
<keyword evidence="3 5" id="KW-1133">Transmembrane helix</keyword>
<proteinExistence type="predicted"/>
<evidence type="ECO:0000256" key="5">
    <source>
        <dbReference type="SAM" id="Phobius"/>
    </source>
</evidence>
<dbReference type="Proteomes" id="UP000321555">
    <property type="component" value="Chromosome"/>
</dbReference>
<dbReference type="Pfam" id="PF06803">
    <property type="entry name" value="DUF1232"/>
    <property type="match status" value="1"/>
</dbReference>
<dbReference type="AlphaFoldDB" id="A0A5B8Z4V1"/>
<evidence type="ECO:0000259" key="6">
    <source>
        <dbReference type="Pfam" id="PF06803"/>
    </source>
</evidence>
<dbReference type="EMBL" id="CP042593">
    <property type="protein sequence ID" value="QED47303.1"/>
    <property type="molecule type" value="Genomic_DNA"/>
</dbReference>